<dbReference type="InterPro" id="IPR052087">
    <property type="entry name" value="RRP12"/>
</dbReference>
<gene>
    <name evidence="7" type="primary">RRP12</name>
    <name evidence="7" type="ORF">DERP_011015</name>
</gene>
<dbReference type="PANTHER" id="PTHR48287:SF1">
    <property type="entry name" value="ARM REPEAT SUPERFAMILY PROTEIN"/>
    <property type="match status" value="1"/>
</dbReference>
<evidence type="ECO:0000313" key="8">
    <source>
        <dbReference type="Proteomes" id="UP000887458"/>
    </source>
</evidence>
<accession>A0ABQ8JVV9</accession>
<evidence type="ECO:0000259" key="5">
    <source>
        <dbReference type="Pfam" id="PF08161"/>
    </source>
</evidence>
<name>A0ABQ8JVV9_DERPT</name>
<proteinExistence type="inferred from homology"/>
<feature type="compositionally biased region" description="Basic and acidic residues" evidence="4">
    <location>
        <begin position="1405"/>
        <end position="1421"/>
    </location>
</feature>
<dbReference type="Proteomes" id="UP000887458">
    <property type="component" value="Unassembled WGS sequence"/>
</dbReference>
<keyword evidence="3" id="KW-0539">Nucleus</keyword>
<feature type="compositionally biased region" description="Basic residues" evidence="4">
    <location>
        <begin position="1460"/>
        <end position="1473"/>
    </location>
</feature>
<evidence type="ECO:0000256" key="3">
    <source>
        <dbReference type="ARBA" id="ARBA00023242"/>
    </source>
</evidence>
<feature type="compositionally biased region" description="Polar residues" evidence="4">
    <location>
        <begin position="1368"/>
        <end position="1384"/>
    </location>
</feature>
<comment type="similarity">
    <text evidence="2">Belongs to the RRP12 family.</text>
</comment>
<feature type="compositionally biased region" description="Acidic residues" evidence="4">
    <location>
        <begin position="1165"/>
        <end position="1175"/>
    </location>
</feature>
<dbReference type="InterPro" id="IPR012978">
    <property type="entry name" value="HEAT_RRP12"/>
</dbReference>
<dbReference type="Pfam" id="PF08161">
    <property type="entry name" value="RRP12_HEAT"/>
    <property type="match status" value="1"/>
</dbReference>
<feature type="domain" description="RRP12 N-terminal HEAT" evidence="6">
    <location>
        <begin position="161"/>
        <end position="402"/>
    </location>
</feature>
<dbReference type="InterPro" id="IPR011989">
    <property type="entry name" value="ARM-like"/>
</dbReference>
<feature type="compositionally biased region" description="Basic and acidic residues" evidence="4">
    <location>
        <begin position="1314"/>
        <end position="1327"/>
    </location>
</feature>
<feature type="compositionally biased region" description="Acidic residues" evidence="4">
    <location>
        <begin position="1192"/>
        <end position="1220"/>
    </location>
</feature>
<comment type="subcellular location">
    <subcellularLocation>
        <location evidence="1">Nucleus</location>
    </subcellularLocation>
</comment>
<feature type="compositionally biased region" description="Low complexity" evidence="4">
    <location>
        <begin position="104"/>
        <end position="122"/>
    </location>
</feature>
<evidence type="ECO:0000256" key="1">
    <source>
        <dbReference type="ARBA" id="ARBA00004123"/>
    </source>
</evidence>
<feature type="domain" description="RRP12 HEAT" evidence="5">
    <location>
        <begin position="474"/>
        <end position="769"/>
    </location>
</feature>
<feature type="region of interest" description="Disordered" evidence="4">
    <location>
        <begin position="1"/>
        <end position="31"/>
    </location>
</feature>
<evidence type="ECO:0000256" key="2">
    <source>
        <dbReference type="ARBA" id="ARBA00007690"/>
    </source>
</evidence>
<dbReference type="EMBL" id="NJHN03000010">
    <property type="protein sequence ID" value="KAH9426446.1"/>
    <property type="molecule type" value="Genomic_DNA"/>
</dbReference>
<reference evidence="7 8" key="1">
    <citation type="journal article" date="2018" name="J. Allergy Clin. Immunol.">
        <title>High-quality assembly of Dermatophagoides pteronyssinus genome and transcriptome reveals a wide range of novel allergens.</title>
        <authorList>
            <person name="Liu X.Y."/>
            <person name="Yang K.Y."/>
            <person name="Wang M.Q."/>
            <person name="Kwok J.S."/>
            <person name="Zeng X."/>
            <person name="Yang Z."/>
            <person name="Xiao X.J."/>
            <person name="Lau C.P."/>
            <person name="Li Y."/>
            <person name="Huang Z.M."/>
            <person name="Ba J.G."/>
            <person name="Yim A.K."/>
            <person name="Ouyang C.Y."/>
            <person name="Ngai S.M."/>
            <person name="Chan T.F."/>
            <person name="Leung E.L."/>
            <person name="Liu L."/>
            <person name="Liu Z.G."/>
            <person name="Tsui S.K."/>
        </authorList>
    </citation>
    <scope>NUCLEOTIDE SEQUENCE [LARGE SCALE GENOMIC DNA]</scope>
    <source>
        <strain evidence="7">Derp</strain>
    </source>
</reference>
<evidence type="ECO:0000313" key="7">
    <source>
        <dbReference type="EMBL" id="KAH9426446.1"/>
    </source>
</evidence>
<reference evidence="7 8" key="2">
    <citation type="journal article" date="2022" name="Mol. Biol. Evol.">
        <title>Comparative Genomics Reveals Insights into the Divergent Evolution of Astigmatic Mites and Household Pest Adaptations.</title>
        <authorList>
            <person name="Xiong Q."/>
            <person name="Wan A.T."/>
            <person name="Liu X."/>
            <person name="Fung C.S."/>
            <person name="Xiao X."/>
            <person name="Malainual N."/>
            <person name="Hou J."/>
            <person name="Wang L."/>
            <person name="Wang M."/>
            <person name="Yang K.Y."/>
            <person name="Cui Y."/>
            <person name="Leung E.L."/>
            <person name="Nong W."/>
            <person name="Shin S.K."/>
            <person name="Au S.W."/>
            <person name="Jeong K.Y."/>
            <person name="Chew F.T."/>
            <person name="Hui J.H."/>
            <person name="Leung T.F."/>
            <person name="Tungtrongchitr A."/>
            <person name="Zhong N."/>
            <person name="Liu Z."/>
            <person name="Tsui S.K."/>
        </authorList>
    </citation>
    <scope>NUCLEOTIDE SEQUENCE [LARGE SCALE GENOMIC DNA]</scope>
    <source>
        <strain evidence="7">Derp</strain>
    </source>
</reference>
<feature type="compositionally biased region" description="Polar residues" evidence="4">
    <location>
        <begin position="1274"/>
        <end position="1300"/>
    </location>
</feature>
<evidence type="ECO:0000256" key="4">
    <source>
        <dbReference type="SAM" id="MobiDB-lite"/>
    </source>
</evidence>
<feature type="region of interest" description="Disordered" evidence="4">
    <location>
        <begin position="1150"/>
        <end position="1230"/>
    </location>
</feature>
<dbReference type="PANTHER" id="PTHR48287">
    <property type="entry name" value="ARM REPEAT SUPERFAMILY PROTEIN"/>
    <property type="match status" value="1"/>
</dbReference>
<keyword evidence="8" id="KW-1185">Reference proteome</keyword>
<sequence>MTRIAARATRGRGKKCPKGQACASNPETKKHRAKIAQLFGVSTSESGDKLANSMKPKLTRDMLEKFDAIQQQKQRNTIASESQQQMSAVENWLQIPKNQDENDSNNSKSENSNNESMNTDDNQSIPDDAFTIGNISAASIWSNCTNVTFDKFLNGFDPKSKIHKAMLTVLATVRDAIDMEKGNETETEYFSGLMLALDCVDSEEKLTATLALLQMVLKRVQTSVLRLKFSETSTALMKILSQQINVANPNSYLTKSVINALHTLLRNQELVVWQLKSTQQIFETILMFVTHQKPRIRKAACFAVISLVCGNNIESMNANQGSPIAAKLTAEFCIRKLDQNLSTTNDEHLNIILYILTLLSDTMSMFPSVQHTKHLAESILSHMTLGNILLVTGALHTLYSFFLLRPTANVLSAELNARLLNALYDYQPNINDEQPLNAWCVAMKEALLCLHNLDRKLFSSHAPKLFRTFITILQSDSSSVHSNVVNSIKSLMKTIIEDSNSSIDLLEKLYDELENGLKYQFSHVWTQFMPIFGEVFIVTKETKLLSKMGAIIQRMAIIYESNDADVNDVLEKVFAKIISSHGPRFVLQYCPIIWKTSTSSLMSEYNEFCGEFTNPWLISLLRENIDAQSELSLFVDHFLPMVDELMKKVSLCQKLTQKLKESAKNRMQIDDDQSTNRSYDSCLVMIKELKRCVHAIWSLLPALCRNPIDVKEAFPKIAKRIGENLYNKELAIYSLAALRNLFKCDHSTQCIVGSFGKNFLPILFNIYTNENENTRIDQDLRYPVYIVISHMIRCMLENESDACQTMYHNFFNKLITILKESPGSDFRRIALIEIVDAFLWTPEGLKIDEIEYIYDKIAGPLIDSSKCPADQKKGFRLIEPIVQSRSNVCEEFLSKHMESIINLMITLFENDKILSPSSRAYALRLLNSIIQRLIDDNVHGKQDAMSNINLIILIENIVPSILKQLTIKSSKTKKQARNILLTISECFETLNNDKQQANEKLISLIIDPIENNKITNNNDDRTSRLDAIAYLFVEKFHHPLIEERTVARIADTIFSCLSTEILDHCTRPMLNICFEFIRHFFLKSTPNLFNCYLEVITCGITNLPMEHRTRFHQTVKVLLTKLCRKFGFELIDSMVSEDYKKVMKNIRKLEERKKKQKKAKKQSMSDDDNDDDDDQSDRKTTRSKKSRKYLDLSDDDEEDVERFVNDEFDDVVDDDDDDDGDGRSTRKSFRSRTNKHLDIMSRLSNVSIKSYIRESMDGDPIDLLSSNAKQNVFSKIPNKSKQSNNGSADKSSDVSNNNLPYSEDGRLNIGRLFDQLEGKRGQKRSADDSNIDGDEDDDDDSDDDSDNKTQFTSKSYKPGGRGIHRPVASSSSGQKPGNDNRSMVSSKRSSKKSAKSKKSSILHGDVYRSKKAAGDMKRRGLPDPYAYYPLNAMSLNRRKHLKQRGELKAIVKSARQGAAKGRHIRNKRHKTQK</sequence>
<feature type="region of interest" description="Disordered" evidence="4">
    <location>
        <begin position="1453"/>
        <end position="1473"/>
    </location>
</feature>
<feature type="region of interest" description="Disordered" evidence="4">
    <location>
        <begin position="96"/>
        <end position="125"/>
    </location>
</feature>
<comment type="caution">
    <text evidence="7">The sequence shown here is derived from an EMBL/GenBank/DDBJ whole genome shotgun (WGS) entry which is preliminary data.</text>
</comment>
<dbReference type="InterPro" id="IPR057860">
    <property type="entry name" value="HEAT_RRP12_N"/>
</dbReference>
<protein>
    <submittedName>
        <fullName evidence="7">Pre-rRNA processing protein</fullName>
    </submittedName>
</protein>
<dbReference type="Pfam" id="PF25772">
    <property type="entry name" value="HEAT_RRP12_N"/>
    <property type="match status" value="1"/>
</dbReference>
<feature type="compositionally biased region" description="Acidic residues" evidence="4">
    <location>
        <begin position="1329"/>
        <end position="1345"/>
    </location>
</feature>
<evidence type="ECO:0000259" key="6">
    <source>
        <dbReference type="Pfam" id="PF25772"/>
    </source>
</evidence>
<feature type="compositionally biased region" description="Basic residues" evidence="4">
    <location>
        <begin position="1388"/>
        <end position="1400"/>
    </location>
</feature>
<organism evidence="7 8">
    <name type="scientific">Dermatophagoides pteronyssinus</name>
    <name type="common">European house dust mite</name>
    <dbReference type="NCBI Taxonomy" id="6956"/>
    <lineage>
        <taxon>Eukaryota</taxon>
        <taxon>Metazoa</taxon>
        <taxon>Ecdysozoa</taxon>
        <taxon>Arthropoda</taxon>
        <taxon>Chelicerata</taxon>
        <taxon>Arachnida</taxon>
        <taxon>Acari</taxon>
        <taxon>Acariformes</taxon>
        <taxon>Sarcoptiformes</taxon>
        <taxon>Astigmata</taxon>
        <taxon>Psoroptidia</taxon>
        <taxon>Analgoidea</taxon>
        <taxon>Pyroglyphidae</taxon>
        <taxon>Dermatophagoidinae</taxon>
        <taxon>Dermatophagoides</taxon>
    </lineage>
</organism>
<dbReference type="Gene3D" id="1.25.10.10">
    <property type="entry name" value="Leucine-rich Repeat Variant"/>
    <property type="match status" value="2"/>
</dbReference>
<dbReference type="SUPFAM" id="SSF48371">
    <property type="entry name" value="ARM repeat"/>
    <property type="match status" value="2"/>
</dbReference>
<dbReference type="InterPro" id="IPR016024">
    <property type="entry name" value="ARM-type_fold"/>
</dbReference>
<feature type="region of interest" description="Disordered" evidence="4">
    <location>
        <begin position="1274"/>
        <end position="1424"/>
    </location>
</feature>